<keyword evidence="1" id="KW-0472">Membrane</keyword>
<evidence type="ECO:0000313" key="4">
    <source>
        <dbReference type="Proteomes" id="UP001062263"/>
    </source>
</evidence>
<organism evidence="3 4">
    <name type="scientific">Akkermansia biwaensis</name>
    <dbReference type="NCBI Taxonomy" id="2946555"/>
    <lineage>
        <taxon>Bacteria</taxon>
        <taxon>Pseudomonadati</taxon>
        <taxon>Verrucomicrobiota</taxon>
        <taxon>Verrucomicrobiia</taxon>
        <taxon>Verrucomicrobiales</taxon>
        <taxon>Akkermansiaceae</taxon>
        <taxon>Akkermansia</taxon>
    </lineage>
</organism>
<protein>
    <recommendedName>
        <fullName evidence="2">DUF218 domain-containing protein</fullName>
    </recommendedName>
</protein>
<reference evidence="3" key="1">
    <citation type="submission" date="2022-06" db="EMBL/GenBank/DDBJ databases">
        <title>Akkermansia biwalacus sp. nov., an anaerobic mucin-degrading bacterium isolated from human intestine.</title>
        <authorList>
            <person name="Kobayashi Y."/>
            <person name="Inoue S."/>
            <person name="Kawahara T."/>
            <person name="Kohda N."/>
        </authorList>
    </citation>
    <scope>NUCLEOTIDE SEQUENCE</scope>
    <source>
        <strain evidence="3">WON2089</strain>
    </source>
</reference>
<accession>A0ABM7ZIC9</accession>
<keyword evidence="4" id="KW-1185">Reference proteome</keyword>
<name>A0ABM7ZIC9_9BACT</name>
<dbReference type="EMBL" id="AP025943">
    <property type="protein sequence ID" value="BDL44502.1"/>
    <property type="molecule type" value="Genomic_DNA"/>
</dbReference>
<evidence type="ECO:0000256" key="1">
    <source>
        <dbReference type="SAM" id="Phobius"/>
    </source>
</evidence>
<gene>
    <name evidence="3" type="ORF">Abiwalacus_20760</name>
</gene>
<dbReference type="PANTHER" id="PTHR30336:SF20">
    <property type="entry name" value="DUF218 DOMAIN-CONTAINING PROTEIN"/>
    <property type="match status" value="1"/>
</dbReference>
<evidence type="ECO:0000313" key="3">
    <source>
        <dbReference type="EMBL" id="BDL44502.1"/>
    </source>
</evidence>
<dbReference type="CDD" id="cd06259">
    <property type="entry name" value="YdcF-like"/>
    <property type="match status" value="1"/>
</dbReference>
<dbReference type="Pfam" id="PF02698">
    <property type="entry name" value="DUF218"/>
    <property type="match status" value="1"/>
</dbReference>
<evidence type="ECO:0000259" key="2">
    <source>
        <dbReference type="Pfam" id="PF02698"/>
    </source>
</evidence>
<keyword evidence="1" id="KW-0812">Transmembrane</keyword>
<sequence length="243" mass="27219">MINRLEKLGRGLWKRKRKILILMLKTGLAAVVAVGVLVAVSEWYADSASRGRLFDHPRDVPVRAAALVLGCSPTFMGGPNGYFDNRMDTAAELWKEGKVTAFVVSGDNSSHDYNEPEAMKQALVERGVPEDRIVCDFAGLRTLDSVVRMKEVFGASQMIVVSQTFHNRRALAIARYNGMDAYAVNAPDVPNRRSRVKSWIRERGARMWMMMDLWLWGREPRFLGDPVALPEEDGGTVQTPHNS</sequence>
<dbReference type="InterPro" id="IPR051599">
    <property type="entry name" value="Cell_Envelope_Assoc"/>
</dbReference>
<dbReference type="InterPro" id="IPR003848">
    <property type="entry name" value="DUF218"/>
</dbReference>
<feature type="transmembrane region" description="Helical" evidence="1">
    <location>
        <begin position="20"/>
        <end position="40"/>
    </location>
</feature>
<dbReference type="PANTHER" id="PTHR30336">
    <property type="entry name" value="INNER MEMBRANE PROTEIN, PROBABLE PERMEASE"/>
    <property type="match status" value="1"/>
</dbReference>
<feature type="transmembrane region" description="Helical" evidence="1">
    <location>
        <begin position="60"/>
        <end position="78"/>
    </location>
</feature>
<keyword evidence="1" id="KW-1133">Transmembrane helix</keyword>
<proteinExistence type="predicted"/>
<feature type="domain" description="DUF218" evidence="2">
    <location>
        <begin position="65"/>
        <end position="190"/>
    </location>
</feature>
<dbReference type="RefSeq" id="WP_215436306.1">
    <property type="nucleotide sequence ID" value="NZ_AP025943.1"/>
</dbReference>
<dbReference type="Proteomes" id="UP001062263">
    <property type="component" value="Chromosome"/>
</dbReference>